<feature type="signal peptide" evidence="2">
    <location>
        <begin position="1"/>
        <end position="31"/>
    </location>
</feature>
<feature type="domain" description="Peptidase S1" evidence="3">
    <location>
        <begin position="34"/>
        <end position="146"/>
    </location>
</feature>
<dbReference type="EMBL" id="GBHO01005602">
    <property type="protein sequence ID" value="JAG38002.1"/>
    <property type="molecule type" value="Transcribed_RNA"/>
</dbReference>
<evidence type="ECO:0000313" key="5">
    <source>
        <dbReference type="EMBL" id="JAG38002.1"/>
    </source>
</evidence>
<evidence type="ECO:0000313" key="4">
    <source>
        <dbReference type="EMBL" id="JAG37999.1"/>
    </source>
</evidence>
<gene>
    <name evidence="5" type="primary">KLK11_0</name>
    <name evidence="4" type="synonym">KLK11_2</name>
    <name evidence="4" type="ORF">CM83_39952</name>
    <name evidence="5" type="ORF">CM83_39960</name>
</gene>
<dbReference type="GO" id="GO:0004252">
    <property type="term" value="F:serine-type endopeptidase activity"/>
    <property type="evidence" value="ECO:0007669"/>
    <property type="project" value="InterPro"/>
</dbReference>
<evidence type="ECO:0000259" key="3">
    <source>
        <dbReference type="Pfam" id="PF00089"/>
    </source>
</evidence>
<evidence type="ECO:0000256" key="2">
    <source>
        <dbReference type="SAM" id="SignalP"/>
    </source>
</evidence>
<dbReference type="EMBL" id="GBHO01005605">
    <property type="protein sequence ID" value="JAG37999.1"/>
    <property type="molecule type" value="Transcribed_RNA"/>
</dbReference>
<reference evidence="5" key="1">
    <citation type="journal article" date="2014" name="PLoS ONE">
        <title>Transcriptome-Based Identification of ABC Transporters in the Western Tarnished Plant Bug Lygus hesperus.</title>
        <authorList>
            <person name="Hull J.J."/>
            <person name="Chaney K."/>
            <person name="Geib S.M."/>
            <person name="Fabrick J.A."/>
            <person name="Brent C.S."/>
            <person name="Walsh D."/>
            <person name="Lavine L.C."/>
        </authorList>
    </citation>
    <scope>NUCLEOTIDE SEQUENCE</scope>
</reference>
<protein>
    <submittedName>
        <fullName evidence="5">Kallikrein-11</fullName>
    </submittedName>
</protein>
<reference evidence="5" key="2">
    <citation type="submission" date="2014-07" db="EMBL/GenBank/DDBJ databases">
        <authorList>
            <person name="Hull J."/>
        </authorList>
    </citation>
    <scope>NUCLEOTIDE SEQUENCE</scope>
</reference>
<feature type="region of interest" description="Disordered" evidence="1">
    <location>
        <begin position="230"/>
        <end position="249"/>
    </location>
</feature>
<sequence>MKFGGFIVRSTSPELAFLVLFCSSVVPYSEAVYPVKPEEFPYFAVVISNGQAVCGATLYTPIRLLTACHCLVKDPNAPIKSPHELKDAGNIEVAAGFDSFSKPSRPNRVSRKAVMILVHPKCESNEKAMIYDYGMIEVTEPFELKKGSVEVRSLLTEKDVITETINHKATFECIALDFKITPKQGDDKAWDLGDLVKLFLSVPLTSMCAKNLTERKLDFDATLQVCSQRMRDPPSECGQPDPAGTSSSQ</sequence>
<dbReference type="SUPFAM" id="SSF50494">
    <property type="entry name" value="Trypsin-like serine proteases"/>
    <property type="match status" value="1"/>
</dbReference>
<proteinExistence type="predicted"/>
<dbReference type="Gene3D" id="2.40.10.10">
    <property type="entry name" value="Trypsin-like serine proteases"/>
    <property type="match status" value="1"/>
</dbReference>
<organism evidence="5">
    <name type="scientific">Lygus hesperus</name>
    <name type="common">Western plant bug</name>
    <dbReference type="NCBI Taxonomy" id="30085"/>
    <lineage>
        <taxon>Eukaryota</taxon>
        <taxon>Metazoa</taxon>
        <taxon>Ecdysozoa</taxon>
        <taxon>Arthropoda</taxon>
        <taxon>Hexapoda</taxon>
        <taxon>Insecta</taxon>
        <taxon>Pterygota</taxon>
        <taxon>Neoptera</taxon>
        <taxon>Paraneoptera</taxon>
        <taxon>Hemiptera</taxon>
        <taxon>Heteroptera</taxon>
        <taxon>Panheteroptera</taxon>
        <taxon>Cimicomorpha</taxon>
        <taxon>Miridae</taxon>
        <taxon>Mirini</taxon>
        <taxon>Lygus</taxon>
    </lineage>
</organism>
<dbReference type="InterPro" id="IPR009003">
    <property type="entry name" value="Peptidase_S1_PA"/>
</dbReference>
<name>A0A0A9YY98_LYGHE</name>
<feature type="chain" id="PRO_5007389847" evidence="2">
    <location>
        <begin position="32"/>
        <end position="249"/>
    </location>
</feature>
<accession>A0A0A9YY98</accession>
<dbReference type="AlphaFoldDB" id="A0A0A9YY98"/>
<evidence type="ECO:0000256" key="1">
    <source>
        <dbReference type="SAM" id="MobiDB-lite"/>
    </source>
</evidence>
<dbReference type="GO" id="GO:0006508">
    <property type="term" value="P:proteolysis"/>
    <property type="evidence" value="ECO:0007669"/>
    <property type="project" value="InterPro"/>
</dbReference>
<keyword evidence="2" id="KW-0732">Signal</keyword>
<dbReference type="Pfam" id="PF00089">
    <property type="entry name" value="Trypsin"/>
    <property type="match status" value="1"/>
</dbReference>
<dbReference type="InterPro" id="IPR043504">
    <property type="entry name" value="Peptidase_S1_PA_chymotrypsin"/>
</dbReference>
<dbReference type="InterPro" id="IPR001254">
    <property type="entry name" value="Trypsin_dom"/>
</dbReference>